<organism evidence="5 6">
    <name type="scientific">Microbacterium sediminis</name>
    <dbReference type="NCBI Taxonomy" id="904291"/>
    <lineage>
        <taxon>Bacteria</taxon>
        <taxon>Bacillati</taxon>
        <taxon>Actinomycetota</taxon>
        <taxon>Actinomycetes</taxon>
        <taxon>Micrococcales</taxon>
        <taxon>Microbacteriaceae</taxon>
        <taxon>Microbacterium</taxon>
    </lineage>
</organism>
<dbReference type="InterPro" id="IPR002835">
    <property type="entry name" value="CofC"/>
</dbReference>
<evidence type="ECO:0000256" key="1">
    <source>
        <dbReference type="ARBA" id="ARBA00022679"/>
    </source>
</evidence>
<keyword evidence="6" id="KW-1185">Reference proteome</keyword>
<keyword evidence="2" id="KW-0548">Nucleotidyltransferase</keyword>
<dbReference type="STRING" id="904291.A7J15_04810"/>
<dbReference type="EMBL" id="LXMD01000021">
    <property type="protein sequence ID" value="OCG74840.1"/>
    <property type="molecule type" value="Genomic_DNA"/>
</dbReference>
<sequence>MSGRGRRAEAAQRPEPRSWSVVIPVKPAAIGKSRLAVPGVDREALARAIALDTIAAASRARLVAEVVVVTNDADVRAAIARAGGFDSALRAPLNPSPFRASRSRRRAVGDQASSSEHGEPRQATAATVRAVADPGTGLNAAIAAGLAAATGPARAALLGDLPALRPGDLDDALRRATGPAAVADADGTGTTLFAHAEADLLAFGADSYARHLAAGAVALDVDPASTLRHDVDTAAQLDAARALGLGPRTAALLP</sequence>
<evidence type="ECO:0000313" key="6">
    <source>
        <dbReference type="Proteomes" id="UP000093355"/>
    </source>
</evidence>
<dbReference type="AlphaFoldDB" id="A0A1B9NE35"/>
<keyword evidence="3" id="KW-0547">Nucleotide-binding</keyword>
<keyword evidence="4" id="KW-0342">GTP-binding</keyword>
<dbReference type="InterPro" id="IPR029044">
    <property type="entry name" value="Nucleotide-diphossugar_trans"/>
</dbReference>
<evidence type="ECO:0000313" key="5">
    <source>
        <dbReference type="EMBL" id="OCG74840.1"/>
    </source>
</evidence>
<evidence type="ECO:0000256" key="2">
    <source>
        <dbReference type="ARBA" id="ARBA00022695"/>
    </source>
</evidence>
<proteinExistence type="predicted"/>
<evidence type="ECO:0000256" key="3">
    <source>
        <dbReference type="ARBA" id="ARBA00022741"/>
    </source>
</evidence>
<evidence type="ECO:0000256" key="4">
    <source>
        <dbReference type="ARBA" id="ARBA00023134"/>
    </source>
</evidence>
<name>A0A1B9NE35_9MICO</name>
<gene>
    <name evidence="5" type="ORF">A7J15_04810</name>
</gene>
<dbReference type="Proteomes" id="UP000093355">
    <property type="component" value="Unassembled WGS sequence"/>
</dbReference>
<comment type="caution">
    <text evidence="5">The sequence shown here is derived from an EMBL/GenBank/DDBJ whole genome shotgun (WGS) entry which is preliminary data.</text>
</comment>
<keyword evidence="1" id="KW-0808">Transferase</keyword>
<protein>
    <submittedName>
        <fullName evidence="5">Uncharacterized protein</fullName>
    </submittedName>
</protein>
<dbReference type="SUPFAM" id="SSF53448">
    <property type="entry name" value="Nucleotide-diphospho-sugar transferases"/>
    <property type="match status" value="1"/>
</dbReference>
<accession>A0A1B9NE35</accession>
<dbReference type="Gene3D" id="3.90.550.10">
    <property type="entry name" value="Spore Coat Polysaccharide Biosynthesis Protein SpsA, Chain A"/>
    <property type="match status" value="1"/>
</dbReference>
<reference evidence="5 6" key="1">
    <citation type="submission" date="2016-05" db="EMBL/GenBank/DDBJ databases">
        <authorList>
            <person name="Lavstsen T."/>
            <person name="Jespersen J.S."/>
        </authorList>
    </citation>
    <scope>NUCLEOTIDE SEQUENCE [LARGE SCALE GENOMIC DNA]</scope>
    <source>
        <strain evidence="5 6">YLB-01</strain>
    </source>
</reference>
<dbReference type="GO" id="GO:0005525">
    <property type="term" value="F:GTP binding"/>
    <property type="evidence" value="ECO:0007669"/>
    <property type="project" value="UniProtKB-KW"/>
</dbReference>
<dbReference type="RefSeq" id="WP_067025274.1">
    <property type="nucleotide sequence ID" value="NZ_CP038256.1"/>
</dbReference>
<dbReference type="OrthoDB" id="9151145at2"/>
<dbReference type="PANTHER" id="PTHR40392:SF1">
    <property type="entry name" value="2-PHOSPHO-L-LACTATE GUANYLYLTRANSFERASE"/>
    <property type="match status" value="1"/>
</dbReference>
<dbReference type="GO" id="GO:0043814">
    <property type="term" value="F:phospholactate guanylyltransferase activity"/>
    <property type="evidence" value="ECO:0007669"/>
    <property type="project" value="InterPro"/>
</dbReference>
<dbReference type="PANTHER" id="PTHR40392">
    <property type="entry name" value="2-PHOSPHO-L-LACTATE GUANYLYLTRANSFERASE"/>
    <property type="match status" value="1"/>
</dbReference>